<keyword evidence="1" id="KW-0812">Transmembrane</keyword>
<dbReference type="Pfam" id="PF07331">
    <property type="entry name" value="TctB"/>
    <property type="match status" value="1"/>
</dbReference>
<dbReference type="OrthoDB" id="6174504at2"/>
<dbReference type="InterPro" id="IPR009936">
    <property type="entry name" value="DUF1468"/>
</dbReference>
<sequence>MLLSDRVTGGAVAALGAAAAYVGAQLPPVPGQEVGPAAFPTLIGLLLILCGGLIAFGVGRSFEDEAEAAVEESEVAHGAPHAAPPTPLRSLKAALPPALLLFYVLAVDRLGFVPTTFLMIVAMVFAFGGRWRLALALGTIGPVAVHLVFYKLLRVPLPAGLLPMPWS</sequence>
<feature type="transmembrane region" description="Helical" evidence="1">
    <location>
        <begin position="99"/>
        <end position="127"/>
    </location>
</feature>
<organism evidence="3 4">
    <name type="scientific">Enterovirga rhinocerotis</name>
    <dbReference type="NCBI Taxonomy" id="1339210"/>
    <lineage>
        <taxon>Bacteria</taxon>
        <taxon>Pseudomonadati</taxon>
        <taxon>Pseudomonadota</taxon>
        <taxon>Alphaproteobacteria</taxon>
        <taxon>Hyphomicrobiales</taxon>
        <taxon>Methylobacteriaceae</taxon>
        <taxon>Enterovirga</taxon>
    </lineage>
</organism>
<gene>
    <name evidence="3" type="ORF">EV668_1326</name>
</gene>
<keyword evidence="4" id="KW-1185">Reference proteome</keyword>
<feature type="domain" description="DUF1468" evidence="2">
    <location>
        <begin position="7"/>
        <end position="158"/>
    </location>
</feature>
<dbReference type="AlphaFoldDB" id="A0A4R7C655"/>
<keyword evidence="1" id="KW-1133">Transmembrane helix</keyword>
<dbReference type="RefSeq" id="WP_133768994.1">
    <property type="nucleotide sequence ID" value="NZ_SNZR01000011.1"/>
</dbReference>
<evidence type="ECO:0000313" key="3">
    <source>
        <dbReference type="EMBL" id="TDR94054.1"/>
    </source>
</evidence>
<evidence type="ECO:0000256" key="1">
    <source>
        <dbReference type="SAM" id="Phobius"/>
    </source>
</evidence>
<accession>A0A4R7C655</accession>
<reference evidence="3 4" key="1">
    <citation type="submission" date="2019-03" db="EMBL/GenBank/DDBJ databases">
        <title>Genomic Encyclopedia of Type Strains, Phase IV (KMG-IV): sequencing the most valuable type-strain genomes for metagenomic binning, comparative biology and taxonomic classification.</title>
        <authorList>
            <person name="Goeker M."/>
        </authorList>
    </citation>
    <scope>NUCLEOTIDE SEQUENCE [LARGE SCALE GENOMIC DNA]</scope>
    <source>
        <strain evidence="3 4">DSM 25903</strain>
    </source>
</reference>
<evidence type="ECO:0000313" key="4">
    <source>
        <dbReference type="Proteomes" id="UP000295122"/>
    </source>
</evidence>
<proteinExistence type="predicted"/>
<comment type="caution">
    <text evidence="3">The sequence shown here is derived from an EMBL/GenBank/DDBJ whole genome shotgun (WGS) entry which is preliminary data.</text>
</comment>
<feature type="transmembrane region" description="Helical" evidence="1">
    <location>
        <begin position="34"/>
        <end position="56"/>
    </location>
</feature>
<dbReference type="EMBL" id="SNZR01000011">
    <property type="protein sequence ID" value="TDR94054.1"/>
    <property type="molecule type" value="Genomic_DNA"/>
</dbReference>
<keyword evidence="1" id="KW-0472">Membrane</keyword>
<evidence type="ECO:0000259" key="2">
    <source>
        <dbReference type="Pfam" id="PF07331"/>
    </source>
</evidence>
<feature type="transmembrane region" description="Helical" evidence="1">
    <location>
        <begin position="133"/>
        <end position="153"/>
    </location>
</feature>
<name>A0A4R7C655_9HYPH</name>
<dbReference type="Proteomes" id="UP000295122">
    <property type="component" value="Unassembled WGS sequence"/>
</dbReference>
<protein>
    <submittedName>
        <fullName evidence="3">Putative tricarboxylic transport membrane protein</fullName>
    </submittedName>
</protein>